<proteinExistence type="predicted"/>
<dbReference type="InterPro" id="IPR036732">
    <property type="entry name" value="AFP_Neu5c_C_sf"/>
</dbReference>
<dbReference type="SUPFAM" id="SSF51269">
    <property type="entry name" value="AFP III-like domain"/>
    <property type="match status" value="1"/>
</dbReference>
<dbReference type="EMBL" id="JZDQ02000030">
    <property type="protein sequence ID" value="OIJ25030.1"/>
    <property type="molecule type" value="Genomic_DNA"/>
</dbReference>
<feature type="domain" description="SAF" evidence="1">
    <location>
        <begin position="47"/>
        <end position="106"/>
    </location>
</feature>
<keyword evidence="3" id="KW-1185">Reference proteome</keyword>
<dbReference type="SMART" id="SM00858">
    <property type="entry name" value="SAF"/>
    <property type="match status" value="1"/>
</dbReference>
<dbReference type="OrthoDB" id="4808509at2"/>
<accession>A0A1J4N0B6</accession>
<evidence type="ECO:0000313" key="2">
    <source>
        <dbReference type="EMBL" id="OIJ25030.1"/>
    </source>
</evidence>
<dbReference type="Pfam" id="PF08666">
    <property type="entry name" value="SAF"/>
    <property type="match status" value="1"/>
</dbReference>
<protein>
    <submittedName>
        <fullName evidence="2">Pilus assembly protein CpaB</fullName>
    </submittedName>
</protein>
<dbReference type="RefSeq" id="WP_045547058.1">
    <property type="nucleotide sequence ID" value="NZ_JZDQ02000030.1"/>
</dbReference>
<reference evidence="2" key="1">
    <citation type="submission" date="2016-10" db="EMBL/GenBank/DDBJ databases">
        <title>Draft Genome Sequence of Nocardioides luteus Strain BAFB, an Alkane-Degrading Bacterium Isolated from JP-7 Polluted Soil.</title>
        <authorList>
            <person name="Brown L."/>
            <person name="Ruiz O.N."/>
            <person name="Gunasekera T."/>
        </authorList>
    </citation>
    <scope>NUCLEOTIDE SEQUENCE [LARGE SCALE GENOMIC DNA]</scope>
    <source>
        <strain evidence="2">BAFB</strain>
    </source>
</reference>
<evidence type="ECO:0000259" key="1">
    <source>
        <dbReference type="SMART" id="SM00858"/>
    </source>
</evidence>
<evidence type="ECO:0000313" key="3">
    <source>
        <dbReference type="Proteomes" id="UP000033772"/>
    </source>
</evidence>
<dbReference type="CDD" id="cd11614">
    <property type="entry name" value="SAF_CpaB_FlgA_like"/>
    <property type="match status" value="1"/>
</dbReference>
<dbReference type="Proteomes" id="UP000033772">
    <property type="component" value="Unassembled WGS sequence"/>
</dbReference>
<organism evidence="2 3">
    <name type="scientific">Nocardioides luteus</name>
    <dbReference type="NCBI Taxonomy" id="1844"/>
    <lineage>
        <taxon>Bacteria</taxon>
        <taxon>Bacillati</taxon>
        <taxon>Actinomycetota</taxon>
        <taxon>Actinomycetes</taxon>
        <taxon>Propionibacteriales</taxon>
        <taxon>Nocardioidaceae</taxon>
        <taxon>Nocardioides</taxon>
    </lineage>
</organism>
<name>A0A1J4N0B6_9ACTN</name>
<gene>
    <name evidence="2" type="ORF">UG56_019915</name>
</gene>
<dbReference type="InterPro" id="IPR013974">
    <property type="entry name" value="SAF"/>
</dbReference>
<dbReference type="STRING" id="1844.UG56_019915"/>
<sequence length="219" mass="22771">MFTRITSFTRRARRGILAHRRLLAFLLTASAVAIGISATRPDPPDTTTMAVASRDLPVGTVLTAADLTDVETDPDSIPADLADAPLGERLAAPLRRGEPVTDVRLVGPELTEGHPGLVAVPVRLPDAEMAGLLHVGDTVDLYATDPATAETAQVTTDTLILSLPQATEPNRDDSSAQGKTEGFGVTNISAGRLVIVGVAASSVEDVTSAGVSGYLTFAY</sequence>
<comment type="caution">
    <text evidence="2">The sequence shown here is derived from an EMBL/GenBank/DDBJ whole genome shotgun (WGS) entry which is preliminary data.</text>
</comment>
<dbReference type="AlphaFoldDB" id="A0A1J4N0B6"/>